<comment type="similarity">
    <text evidence="1 18">Belongs to the ApbE family.</text>
</comment>
<dbReference type="SUPFAM" id="SSF143631">
    <property type="entry name" value="ApbE-like"/>
    <property type="match status" value="1"/>
</dbReference>
<comment type="subcellular location">
    <subcellularLocation>
        <location evidence="17">Cell inner membrane</location>
        <topology evidence="17">Lipid-anchor</topology>
        <orientation evidence="17">Periplasmic side</orientation>
    </subcellularLocation>
</comment>
<evidence type="ECO:0000256" key="6">
    <source>
        <dbReference type="ARBA" id="ARBA00022630"/>
    </source>
</evidence>
<evidence type="ECO:0000256" key="5">
    <source>
        <dbReference type="ARBA" id="ARBA00022519"/>
    </source>
</evidence>
<organism evidence="20 21">
    <name type="scientific">Aeromonas molluscorum 848</name>
    <dbReference type="NCBI Taxonomy" id="1268236"/>
    <lineage>
        <taxon>Bacteria</taxon>
        <taxon>Pseudomonadati</taxon>
        <taxon>Pseudomonadota</taxon>
        <taxon>Gammaproteobacteria</taxon>
        <taxon>Aeromonadales</taxon>
        <taxon>Aeromonadaceae</taxon>
        <taxon>Aeromonas</taxon>
    </lineage>
</organism>
<dbReference type="GO" id="GO:0005886">
    <property type="term" value="C:plasma membrane"/>
    <property type="evidence" value="ECO:0007669"/>
    <property type="project" value="UniProtKB-SubCell"/>
</dbReference>
<evidence type="ECO:0000256" key="14">
    <source>
        <dbReference type="ARBA" id="ARBA00023288"/>
    </source>
</evidence>
<dbReference type="PATRIC" id="fig|1268236.3.peg.2947"/>
<proteinExistence type="inferred from homology"/>
<comment type="cofactor">
    <cofactor evidence="19">
        <name>Mg(2+)</name>
        <dbReference type="ChEBI" id="CHEBI:18420"/>
    </cofactor>
    <cofactor evidence="19">
        <name>Mn(2+)</name>
        <dbReference type="ChEBI" id="CHEBI:29035"/>
    </cofactor>
    <text evidence="19">Magnesium. Can also use manganese.</text>
</comment>
<accession>R1F300</accession>
<comment type="catalytic activity">
    <reaction evidence="16 18">
        <text>L-threonyl-[protein] + FAD = FMN-L-threonyl-[protein] + AMP + H(+)</text>
        <dbReference type="Rhea" id="RHEA:36847"/>
        <dbReference type="Rhea" id="RHEA-COMP:11060"/>
        <dbReference type="Rhea" id="RHEA-COMP:11061"/>
        <dbReference type="ChEBI" id="CHEBI:15378"/>
        <dbReference type="ChEBI" id="CHEBI:30013"/>
        <dbReference type="ChEBI" id="CHEBI:57692"/>
        <dbReference type="ChEBI" id="CHEBI:74257"/>
        <dbReference type="ChEBI" id="CHEBI:456215"/>
        <dbReference type="EC" id="2.7.1.180"/>
    </reaction>
</comment>
<dbReference type="PANTHER" id="PTHR30040:SF2">
    <property type="entry name" value="FAD:PROTEIN FMN TRANSFERASE"/>
    <property type="match status" value="1"/>
</dbReference>
<dbReference type="Gene3D" id="3.10.520.10">
    <property type="entry name" value="ApbE-like domains"/>
    <property type="match status" value="1"/>
</dbReference>
<keyword evidence="8 18" id="KW-0479">Metal-binding</keyword>
<dbReference type="AlphaFoldDB" id="R1F300"/>
<evidence type="ECO:0000313" key="20">
    <source>
        <dbReference type="EMBL" id="EOD54318.1"/>
    </source>
</evidence>
<evidence type="ECO:0000256" key="13">
    <source>
        <dbReference type="ARBA" id="ARBA00023139"/>
    </source>
</evidence>
<keyword evidence="11 18" id="KW-0460">Magnesium</keyword>
<evidence type="ECO:0000256" key="11">
    <source>
        <dbReference type="ARBA" id="ARBA00022842"/>
    </source>
</evidence>
<evidence type="ECO:0000256" key="15">
    <source>
        <dbReference type="ARBA" id="ARBA00031306"/>
    </source>
</evidence>
<keyword evidence="5" id="KW-0997">Cell inner membrane</keyword>
<keyword evidence="21" id="KW-1185">Reference proteome</keyword>
<protein>
    <recommendedName>
        <fullName evidence="3 18">FAD:protein FMN transferase</fullName>
        <ecNumber evidence="2 18">2.7.1.180</ecNumber>
    </recommendedName>
    <alternativeName>
        <fullName evidence="15 18">Flavin transferase</fullName>
    </alternativeName>
</protein>
<keyword evidence="9" id="KW-0732">Signal</keyword>
<dbReference type="EMBL" id="AQGQ01000117">
    <property type="protein sequence ID" value="EOD54318.1"/>
    <property type="molecule type" value="Genomic_DNA"/>
</dbReference>
<evidence type="ECO:0000256" key="19">
    <source>
        <dbReference type="PIRSR" id="PIRSR006268-2"/>
    </source>
</evidence>
<evidence type="ECO:0000313" key="21">
    <source>
        <dbReference type="Proteomes" id="UP000013526"/>
    </source>
</evidence>
<keyword evidence="7 18" id="KW-0808">Transferase</keyword>
<keyword evidence="6 18" id="KW-0285">Flavoprotein</keyword>
<evidence type="ECO:0000256" key="2">
    <source>
        <dbReference type="ARBA" id="ARBA00011955"/>
    </source>
</evidence>
<dbReference type="GO" id="GO:0016740">
    <property type="term" value="F:transferase activity"/>
    <property type="evidence" value="ECO:0007669"/>
    <property type="project" value="UniProtKB-UniRule"/>
</dbReference>
<dbReference type="Pfam" id="PF02424">
    <property type="entry name" value="ApbE"/>
    <property type="match status" value="1"/>
</dbReference>
<feature type="binding site" evidence="19">
    <location>
        <position position="144"/>
    </location>
    <ligand>
        <name>Mg(2+)</name>
        <dbReference type="ChEBI" id="CHEBI:18420"/>
    </ligand>
</feature>
<dbReference type="InterPro" id="IPR024932">
    <property type="entry name" value="ApbE"/>
</dbReference>
<feature type="binding site" evidence="19">
    <location>
        <position position="262"/>
    </location>
    <ligand>
        <name>Mg(2+)</name>
        <dbReference type="ChEBI" id="CHEBI:18420"/>
    </ligand>
</feature>
<evidence type="ECO:0000256" key="4">
    <source>
        <dbReference type="ARBA" id="ARBA00022475"/>
    </source>
</evidence>
<comment type="caution">
    <text evidence="20">The sequence shown here is derived from an EMBL/GenBank/DDBJ whole genome shotgun (WGS) entry which is preliminary data.</text>
</comment>
<keyword evidence="10 18" id="KW-0274">FAD</keyword>
<dbReference type="InterPro" id="IPR003374">
    <property type="entry name" value="ApbE-like_sf"/>
</dbReference>
<dbReference type="PIRSF" id="PIRSF006268">
    <property type="entry name" value="ApbE"/>
    <property type="match status" value="1"/>
</dbReference>
<evidence type="ECO:0000256" key="3">
    <source>
        <dbReference type="ARBA" id="ARBA00016337"/>
    </source>
</evidence>
<evidence type="ECO:0000256" key="9">
    <source>
        <dbReference type="ARBA" id="ARBA00022729"/>
    </source>
</evidence>
<dbReference type="EC" id="2.7.1.180" evidence="2 18"/>
<keyword evidence="12" id="KW-0472">Membrane</keyword>
<evidence type="ECO:0000256" key="10">
    <source>
        <dbReference type="ARBA" id="ARBA00022827"/>
    </source>
</evidence>
<sequence length="307" mass="33188">MGTYYSLTLPGGYPGGAPALKREIDTLLGRMNKEISTYDPDALISRFNQGPVEPAMEIPAEMARIVQQGIDAGHLTQGKLDVTIGPLVNLWGFGPDKRPVKRPSEAQIAAARERVGIDKLSLTRQGETYLLHKAIPDLYLDLSTLGEGAAADAIAQLFDDKGIEDYLVEVAGAVRSKGVNDKGNPWRIAIVEPSDKPGAFSDIVMPKGMAVSTAGSYRNYYEQDGVRYSHIIDPATGRPVTHRLVSASVITKDALEADALDTALVVMGPEQAMAFAKAHQLAVYLIIKTDEGFKADYSPQFAPYLVK</sequence>
<name>R1F300_9GAMM</name>
<reference evidence="20 21" key="1">
    <citation type="journal article" date="2013" name="Genome Announc.">
        <title>Draft Genome Sequence of Aeromonas molluscorum Strain 848TT, Isolated from Bivalve Molluscs.</title>
        <authorList>
            <person name="Spataro N."/>
            <person name="Farfan M."/>
            <person name="Albarral V."/>
            <person name="Sanglas A."/>
            <person name="Loren J.G."/>
            <person name="Fuste M.C."/>
            <person name="Bosch E."/>
        </authorList>
    </citation>
    <scope>NUCLEOTIDE SEQUENCE [LARGE SCALE GENOMIC DNA]</scope>
    <source>
        <strain evidence="20 21">848</strain>
    </source>
</reference>
<evidence type="ECO:0000256" key="16">
    <source>
        <dbReference type="ARBA" id="ARBA00048540"/>
    </source>
</evidence>
<dbReference type="FunFam" id="3.10.520.10:FF:000001">
    <property type="entry name" value="FAD:protein FMN transferase"/>
    <property type="match status" value="1"/>
</dbReference>
<evidence type="ECO:0000256" key="17">
    <source>
        <dbReference type="ARBA" id="ARBA00060485"/>
    </source>
</evidence>
<feature type="binding site" evidence="19">
    <location>
        <position position="258"/>
    </location>
    <ligand>
        <name>Mg(2+)</name>
        <dbReference type="ChEBI" id="CHEBI:18420"/>
    </ligand>
</feature>
<keyword evidence="13" id="KW-0564">Palmitate</keyword>
<evidence type="ECO:0000256" key="12">
    <source>
        <dbReference type="ARBA" id="ARBA00023136"/>
    </source>
</evidence>
<evidence type="ECO:0000256" key="8">
    <source>
        <dbReference type="ARBA" id="ARBA00022723"/>
    </source>
</evidence>
<evidence type="ECO:0000256" key="7">
    <source>
        <dbReference type="ARBA" id="ARBA00022679"/>
    </source>
</evidence>
<keyword evidence="14 20" id="KW-0449">Lipoprotein</keyword>
<gene>
    <name evidence="20" type="ORF">G113_14996</name>
</gene>
<dbReference type="Proteomes" id="UP000013526">
    <property type="component" value="Unassembled WGS sequence"/>
</dbReference>
<evidence type="ECO:0000256" key="1">
    <source>
        <dbReference type="ARBA" id="ARBA00008282"/>
    </source>
</evidence>
<evidence type="ECO:0000256" key="18">
    <source>
        <dbReference type="PIRNR" id="PIRNR006268"/>
    </source>
</evidence>
<dbReference type="OrthoDB" id="9778595at2"/>
<keyword evidence="4" id="KW-1003">Cell membrane</keyword>
<dbReference type="GO" id="GO:0046872">
    <property type="term" value="F:metal ion binding"/>
    <property type="evidence" value="ECO:0007669"/>
    <property type="project" value="UniProtKB-UniRule"/>
</dbReference>
<dbReference type="PANTHER" id="PTHR30040">
    <property type="entry name" value="THIAMINE BIOSYNTHESIS LIPOPROTEIN APBE"/>
    <property type="match status" value="1"/>
</dbReference>